<evidence type="ECO:0000313" key="1">
    <source>
        <dbReference type="EMBL" id="RDY08337.1"/>
    </source>
</evidence>
<feature type="non-terminal residue" evidence="1">
    <location>
        <position position="1"/>
    </location>
</feature>
<protein>
    <submittedName>
        <fullName evidence="1">Uncharacterized protein</fullName>
    </submittedName>
</protein>
<dbReference type="Proteomes" id="UP000257109">
    <property type="component" value="Unassembled WGS sequence"/>
</dbReference>
<accession>A0A371HZV0</accession>
<dbReference type="PANTHER" id="PTHR24559:SF447">
    <property type="entry name" value="RNA-DIRECTED DNA POLYMERASE HOMOLOG"/>
    <property type="match status" value="1"/>
</dbReference>
<comment type="caution">
    <text evidence="1">The sequence shown here is derived from an EMBL/GenBank/DDBJ whole genome shotgun (WGS) entry which is preliminary data.</text>
</comment>
<sequence length="221" mass="25906">MILSFLEVKSYSNMDYVVIVSDFLEVFPNEVLGLPPHGLPPQCEVEFSINLILGWHRWRLPEKEMIRRRVSPWGAPVMLDDGSRSCVDYYQLNKLTIKNKYSLPRIDDLMDQLRGVLVLSMINLQFGYHQIKMYVLDHLDSWDEVLPFVEFTYNNSFHVSLGVTLFEVLYGKQCRMLLCWYQGGKKLLVGQKLVQQTTESVKKIQDNMRITYSRPKSYANR</sequence>
<dbReference type="Gene3D" id="3.10.10.10">
    <property type="entry name" value="HIV Type 1 Reverse Transcriptase, subunit A, domain 1"/>
    <property type="match status" value="1"/>
</dbReference>
<gene>
    <name evidence="1" type="ORF">CR513_07420</name>
</gene>
<reference evidence="1" key="1">
    <citation type="submission" date="2018-05" db="EMBL/GenBank/DDBJ databases">
        <title>Draft genome of Mucuna pruriens seed.</title>
        <authorList>
            <person name="Nnadi N.E."/>
            <person name="Vos R."/>
            <person name="Hasami M.H."/>
            <person name="Devisetty U.K."/>
            <person name="Aguiy J.C."/>
        </authorList>
    </citation>
    <scope>NUCLEOTIDE SEQUENCE [LARGE SCALE GENOMIC DNA]</scope>
    <source>
        <strain evidence="1">JCA_2017</strain>
    </source>
</reference>
<dbReference type="OrthoDB" id="1434744at2759"/>
<dbReference type="PANTHER" id="PTHR24559">
    <property type="entry name" value="TRANSPOSON TY3-I GAG-POL POLYPROTEIN"/>
    <property type="match status" value="1"/>
</dbReference>
<organism evidence="1 2">
    <name type="scientific">Mucuna pruriens</name>
    <name type="common">Velvet bean</name>
    <name type="synonym">Dolichos pruriens</name>
    <dbReference type="NCBI Taxonomy" id="157652"/>
    <lineage>
        <taxon>Eukaryota</taxon>
        <taxon>Viridiplantae</taxon>
        <taxon>Streptophyta</taxon>
        <taxon>Embryophyta</taxon>
        <taxon>Tracheophyta</taxon>
        <taxon>Spermatophyta</taxon>
        <taxon>Magnoliopsida</taxon>
        <taxon>eudicotyledons</taxon>
        <taxon>Gunneridae</taxon>
        <taxon>Pentapetalae</taxon>
        <taxon>rosids</taxon>
        <taxon>fabids</taxon>
        <taxon>Fabales</taxon>
        <taxon>Fabaceae</taxon>
        <taxon>Papilionoideae</taxon>
        <taxon>50 kb inversion clade</taxon>
        <taxon>NPAAA clade</taxon>
        <taxon>indigoferoid/millettioid clade</taxon>
        <taxon>Phaseoleae</taxon>
        <taxon>Mucuna</taxon>
    </lineage>
</organism>
<evidence type="ECO:0000313" key="2">
    <source>
        <dbReference type="Proteomes" id="UP000257109"/>
    </source>
</evidence>
<dbReference type="AlphaFoldDB" id="A0A371HZV0"/>
<proteinExistence type="predicted"/>
<dbReference type="Gene3D" id="3.30.70.270">
    <property type="match status" value="1"/>
</dbReference>
<dbReference type="SUPFAM" id="SSF56672">
    <property type="entry name" value="DNA/RNA polymerases"/>
    <property type="match status" value="1"/>
</dbReference>
<dbReference type="InterPro" id="IPR043128">
    <property type="entry name" value="Rev_trsase/Diguanyl_cyclase"/>
</dbReference>
<dbReference type="STRING" id="157652.A0A371HZV0"/>
<name>A0A371HZV0_MUCPR</name>
<keyword evidence="2" id="KW-1185">Reference proteome</keyword>
<dbReference type="EMBL" id="QJKJ01001293">
    <property type="protein sequence ID" value="RDY08337.1"/>
    <property type="molecule type" value="Genomic_DNA"/>
</dbReference>
<dbReference type="InterPro" id="IPR043502">
    <property type="entry name" value="DNA/RNA_pol_sf"/>
</dbReference>
<dbReference type="InterPro" id="IPR053134">
    <property type="entry name" value="RNA-dir_DNA_polymerase"/>
</dbReference>